<dbReference type="OrthoDB" id="1001078at2759"/>
<dbReference type="Gene3D" id="1.10.340.70">
    <property type="match status" value="1"/>
</dbReference>
<dbReference type="EMBL" id="SMMG02000007">
    <property type="protein sequence ID" value="KAA3465919.1"/>
    <property type="molecule type" value="Genomic_DNA"/>
</dbReference>
<organism evidence="1 2">
    <name type="scientific">Gossypium australe</name>
    <dbReference type="NCBI Taxonomy" id="47621"/>
    <lineage>
        <taxon>Eukaryota</taxon>
        <taxon>Viridiplantae</taxon>
        <taxon>Streptophyta</taxon>
        <taxon>Embryophyta</taxon>
        <taxon>Tracheophyta</taxon>
        <taxon>Spermatophyta</taxon>
        <taxon>Magnoliopsida</taxon>
        <taxon>eudicotyledons</taxon>
        <taxon>Gunneridae</taxon>
        <taxon>Pentapetalae</taxon>
        <taxon>rosids</taxon>
        <taxon>malvids</taxon>
        <taxon>Malvales</taxon>
        <taxon>Malvaceae</taxon>
        <taxon>Malvoideae</taxon>
        <taxon>Gossypium</taxon>
    </lineage>
</organism>
<keyword evidence="1" id="KW-0808">Transferase</keyword>
<comment type="caution">
    <text evidence="1">The sequence shown here is derived from an EMBL/GenBank/DDBJ whole genome shotgun (WGS) entry which is preliminary data.</text>
</comment>
<reference evidence="2" key="1">
    <citation type="journal article" date="2019" name="Plant Biotechnol. J.">
        <title>Genome sequencing of the Australian wild diploid species Gossypium australe highlights disease resistance and delayed gland morphogenesis.</title>
        <authorList>
            <person name="Cai Y."/>
            <person name="Cai X."/>
            <person name="Wang Q."/>
            <person name="Wang P."/>
            <person name="Zhang Y."/>
            <person name="Cai C."/>
            <person name="Xu Y."/>
            <person name="Wang K."/>
            <person name="Zhou Z."/>
            <person name="Wang C."/>
            <person name="Geng S."/>
            <person name="Li B."/>
            <person name="Dong Q."/>
            <person name="Hou Y."/>
            <person name="Wang H."/>
            <person name="Ai P."/>
            <person name="Liu Z."/>
            <person name="Yi F."/>
            <person name="Sun M."/>
            <person name="An G."/>
            <person name="Cheng J."/>
            <person name="Zhang Y."/>
            <person name="Shi Q."/>
            <person name="Xie Y."/>
            <person name="Shi X."/>
            <person name="Chang Y."/>
            <person name="Huang F."/>
            <person name="Chen Y."/>
            <person name="Hong S."/>
            <person name="Mi L."/>
            <person name="Sun Q."/>
            <person name="Zhang L."/>
            <person name="Zhou B."/>
            <person name="Peng R."/>
            <person name="Zhang X."/>
            <person name="Liu F."/>
        </authorList>
    </citation>
    <scope>NUCLEOTIDE SEQUENCE [LARGE SCALE GENOMIC DNA]</scope>
    <source>
        <strain evidence="2">cv. PA1801</strain>
    </source>
</reference>
<accession>A0A5B6V9V7</accession>
<protein>
    <submittedName>
        <fullName evidence="1">Reverse transcriptase</fullName>
    </submittedName>
</protein>
<dbReference type="Proteomes" id="UP000325315">
    <property type="component" value="Unassembled WGS sequence"/>
</dbReference>
<dbReference type="AlphaFoldDB" id="A0A5B6V9V7"/>
<keyword evidence="1" id="KW-0695">RNA-directed DNA polymerase</keyword>
<keyword evidence="1" id="KW-0548">Nucleotidyltransferase</keyword>
<name>A0A5B6V9V7_9ROSI</name>
<dbReference type="GO" id="GO:0003964">
    <property type="term" value="F:RNA-directed DNA polymerase activity"/>
    <property type="evidence" value="ECO:0007669"/>
    <property type="project" value="UniProtKB-KW"/>
</dbReference>
<evidence type="ECO:0000313" key="1">
    <source>
        <dbReference type="EMBL" id="KAA3465919.1"/>
    </source>
</evidence>
<sequence length="172" mass="19802">MGGEYEVNESILKKYHSIATQLLVGFDKIQLKQLSRKDNTRADVLSMLESLGEESYLDKKELTKLQHKAARYTFIEGVLYRNGYSHSLLRCLAPSEAEYVMRQIHKGICGDHLGGRLLAQKAFSQGYYWPTVKKDAYHLRYAHVQRQLVEPLKIMSSPWPFATWGIDILNPL</sequence>
<dbReference type="PANTHER" id="PTHR48475:SF2">
    <property type="entry name" value="RIBONUCLEASE H"/>
    <property type="match status" value="1"/>
</dbReference>
<keyword evidence="2" id="KW-1185">Reference proteome</keyword>
<proteinExistence type="predicted"/>
<dbReference type="PANTHER" id="PTHR48475">
    <property type="entry name" value="RIBONUCLEASE H"/>
    <property type="match status" value="1"/>
</dbReference>
<gene>
    <name evidence="1" type="ORF">EPI10_001052</name>
</gene>
<evidence type="ECO:0000313" key="2">
    <source>
        <dbReference type="Proteomes" id="UP000325315"/>
    </source>
</evidence>